<dbReference type="CDD" id="cd22249">
    <property type="entry name" value="UDM1_RNF168_RNF169-like"/>
    <property type="match status" value="1"/>
</dbReference>
<dbReference type="SMART" id="SM00248">
    <property type="entry name" value="ANK"/>
    <property type="match status" value="4"/>
</dbReference>
<name>A0A5C6FZU0_METRR</name>
<keyword evidence="1" id="KW-0677">Repeat</keyword>
<protein>
    <recommendedName>
        <fullName evidence="6">Ankyrin repeat-containing domain protein</fullName>
    </recommendedName>
</protein>
<keyword evidence="3" id="KW-0175">Coiled coil</keyword>
<evidence type="ECO:0000256" key="2">
    <source>
        <dbReference type="ARBA" id="ARBA00023043"/>
    </source>
</evidence>
<comment type="caution">
    <text evidence="4">The sequence shown here is derived from an EMBL/GenBank/DDBJ whole genome shotgun (WGS) entry which is preliminary data.</text>
</comment>
<dbReference type="SUPFAM" id="SSF48403">
    <property type="entry name" value="Ankyrin repeat"/>
    <property type="match status" value="2"/>
</dbReference>
<keyword evidence="2" id="KW-0040">ANK repeat</keyword>
<dbReference type="AlphaFoldDB" id="A0A5C6FZU0"/>
<dbReference type="PANTHER" id="PTHR24198:SF165">
    <property type="entry name" value="ANKYRIN REPEAT-CONTAINING PROTEIN-RELATED"/>
    <property type="match status" value="1"/>
</dbReference>
<evidence type="ECO:0000256" key="1">
    <source>
        <dbReference type="ARBA" id="ARBA00022737"/>
    </source>
</evidence>
<dbReference type="GO" id="GO:0005737">
    <property type="term" value="C:cytoplasm"/>
    <property type="evidence" value="ECO:0007669"/>
    <property type="project" value="TreeGrafter"/>
</dbReference>
<accession>A0A5C6FZU0</accession>
<proteinExistence type="predicted"/>
<evidence type="ECO:0000313" key="4">
    <source>
        <dbReference type="EMBL" id="TWU70447.1"/>
    </source>
</evidence>
<feature type="coiled-coil region" evidence="3">
    <location>
        <begin position="221"/>
        <end position="264"/>
    </location>
</feature>
<evidence type="ECO:0000256" key="3">
    <source>
        <dbReference type="SAM" id="Coils"/>
    </source>
</evidence>
<sequence length="500" mass="56007">MSHSHDYSSFRPESAVDETKTFFNHLSTRSYEPEYKSEIVDGTIFPLEDFTQNFYHQPHYWPVGETGLSLSPLCNAAYRGLNDDLVGMFPYPEKDDNFQLDLDFALFLALLRGHVTTADFLIRHGANPGRDMSSNGLHGAARRGLQEQMRQIVSHLKVPVDVEDASGATAVMYAMQRSSPSDWKTIKFLFDELGAKPEITIGENEWTYEEYARAMGKDSLADQLEEAANSAVLEKKKAELAKQLEEEAELARQLEEEIEFAKRLRGKACASSSGPSIDNPQSFPGYEVTYPTMDATPPGAVYPLSAFKTDDNGTMSYLPQNCSFLRFSPMSYAAFKDSTTSPELLRSYLIGEQRQQELDFALFLAVYEGNENSARFLLDLGANPGRESSLNGMHAAARRGQTDLIRRYHKDFKAQPDVRDETSATPILYAMQLDAPDDWNTIKYLLGLEASAKITFGNLTYGDFARLMGKEDLAARLYKLADDDGSTIFASSRELSKELQ</sequence>
<dbReference type="PANTHER" id="PTHR24198">
    <property type="entry name" value="ANKYRIN REPEAT AND PROTEIN KINASE DOMAIN-CONTAINING PROTEIN"/>
    <property type="match status" value="1"/>
</dbReference>
<dbReference type="InterPro" id="IPR036770">
    <property type="entry name" value="Ankyrin_rpt-contain_sf"/>
</dbReference>
<dbReference type="Gene3D" id="1.25.40.20">
    <property type="entry name" value="Ankyrin repeat-containing domain"/>
    <property type="match status" value="2"/>
</dbReference>
<organism evidence="4 5">
    <name type="scientific">Metarhizium rileyi (strain RCEF 4871)</name>
    <name type="common">Nomuraea rileyi</name>
    <dbReference type="NCBI Taxonomy" id="1649241"/>
    <lineage>
        <taxon>Eukaryota</taxon>
        <taxon>Fungi</taxon>
        <taxon>Dikarya</taxon>
        <taxon>Ascomycota</taxon>
        <taxon>Pezizomycotina</taxon>
        <taxon>Sordariomycetes</taxon>
        <taxon>Hypocreomycetidae</taxon>
        <taxon>Hypocreales</taxon>
        <taxon>Clavicipitaceae</taxon>
        <taxon>Metarhizium</taxon>
    </lineage>
</organism>
<dbReference type="Proteomes" id="UP000317257">
    <property type="component" value="Unassembled WGS sequence"/>
</dbReference>
<evidence type="ECO:0000313" key="5">
    <source>
        <dbReference type="Proteomes" id="UP000317257"/>
    </source>
</evidence>
<gene>
    <name evidence="4" type="ORF">ED733_000363</name>
</gene>
<reference evidence="5" key="1">
    <citation type="submission" date="2018-12" db="EMBL/GenBank/DDBJ databases">
        <title>The complete genome of Metarhizium rileyi, a key fungal pathogen of Lepidoptera.</title>
        <authorList>
            <person name="Binneck E."/>
            <person name="Lastra C.C.L."/>
            <person name="Sosa-Gomez D.R."/>
        </authorList>
    </citation>
    <scope>NUCLEOTIDE SEQUENCE [LARGE SCALE GENOMIC DNA]</scope>
    <source>
        <strain evidence="5">Cep018-CH2</strain>
    </source>
</reference>
<dbReference type="InterPro" id="IPR002110">
    <property type="entry name" value="Ankyrin_rpt"/>
</dbReference>
<evidence type="ECO:0008006" key="6">
    <source>
        <dbReference type="Google" id="ProtNLM"/>
    </source>
</evidence>
<dbReference type="EMBL" id="SBHS01000094">
    <property type="protein sequence ID" value="TWU70447.1"/>
    <property type="molecule type" value="Genomic_DNA"/>
</dbReference>